<evidence type="ECO:0000256" key="4">
    <source>
        <dbReference type="ARBA" id="ARBA00022679"/>
    </source>
</evidence>
<evidence type="ECO:0000313" key="10">
    <source>
        <dbReference type="EMBL" id="MBE0399824.1"/>
    </source>
</evidence>
<dbReference type="Gene3D" id="3.90.1150.10">
    <property type="entry name" value="Aspartate Aminotransferase, domain 1"/>
    <property type="match status" value="1"/>
</dbReference>
<dbReference type="InterPro" id="IPR049704">
    <property type="entry name" value="Aminotrans_3_PPA_site"/>
</dbReference>
<dbReference type="Pfam" id="PF00202">
    <property type="entry name" value="Aminotran_3"/>
    <property type="match status" value="1"/>
</dbReference>
<keyword evidence="5 9" id="KW-0949">S-adenosyl-L-methionine</keyword>
<comment type="catalytic activity">
    <reaction evidence="8 9">
        <text>(8S)-8-amino-7-oxononanoate + S-adenosyl-L-methionine = S-adenosyl-4-methylsulfanyl-2-oxobutanoate + (7R,8S)-7,8-diammoniononanoate</text>
        <dbReference type="Rhea" id="RHEA:16861"/>
        <dbReference type="ChEBI" id="CHEBI:16490"/>
        <dbReference type="ChEBI" id="CHEBI:59789"/>
        <dbReference type="ChEBI" id="CHEBI:149468"/>
        <dbReference type="ChEBI" id="CHEBI:149469"/>
        <dbReference type="EC" id="2.6.1.62"/>
    </reaction>
</comment>
<dbReference type="PANTHER" id="PTHR42684:SF17">
    <property type="entry name" value="ADENOSYLMETHIONINE-8-AMINO-7-OXONONANOATE AMINOTRANSFERASE"/>
    <property type="match status" value="1"/>
</dbReference>
<evidence type="ECO:0000256" key="2">
    <source>
        <dbReference type="ARBA" id="ARBA00005063"/>
    </source>
</evidence>
<dbReference type="InterPro" id="IPR015421">
    <property type="entry name" value="PyrdxlP-dep_Trfase_major"/>
</dbReference>
<proteinExistence type="inferred from homology"/>
<comment type="cofactor">
    <cofactor evidence="1 9">
        <name>pyridoxal 5'-phosphate</name>
        <dbReference type="ChEBI" id="CHEBI:597326"/>
    </cofactor>
</comment>
<comment type="pathway">
    <text evidence="2 9">Cofactor biosynthesis; biotin biosynthesis; 7,8-diaminononanoate from 8-amino-7-oxononanoate (SAM route): step 1/1.</text>
</comment>
<feature type="binding site" evidence="9">
    <location>
        <begin position="304"/>
        <end position="305"/>
    </location>
    <ligand>
        <name>pyridoxal 5'-phosphate</name>
        <dbReference type="ChEBI" id="CHEBI:597326"/>
    </ligand>
</feature>
<comment type="subunit">
    <text evidence="9">Homodimer.</text>
</comment>
<feature type="binding site" evidence="9">
    <location>
        <begin position="104"/>
        <end position="105"/>
    </location>
    <ligand>
        <name>pyridoxal 5'-phosphate</name>
        <dbReference type="ChEBI" id="CHEBI:597326"/>
    </ligand>
</feature>
<feature type="binding site" evidence="9">
    <location>
        <position position="240"/>
    </location>
    <ligand>
        <name>pyridoxal 5'-phosphate</name>
        <dbReference type="ChEBI" id="CHEBI:597326"/>
    </ligand>
</feature>
<dbReference type="EC" id="2.6.1.62" evidence="9"/>
<sequence>MNTPVWHPYSHLKTQAPAPKVVGGESAHFVLESGERLLDATCSWWCMIHGYGHPRLVAAIREQAGELCHVMLGGLIHEPADQLARELVRITPAGLNHVFYSDSGSVGMEVAMKMALQYQVLTGNPGKAKMLSLMKAYHGDTTGCMAVCDPEEGMHSLFSGLLPQHHFAPAPTAPFDATAEQVEHDLHALRGVLEQYHHEIAALLMEPLLQAAGGLNMTSPGYVAGARALCDEFGVLLIFDEVATGFGRTGKLFAADHANVTPDIMVLSKGLTGGYLGHAATLATDRVHNAFIGDSPQHAFMHGPTFMGNPLACRVALESLRVFEEENYLGKIARLSQQLQHELLEDQALNAHPAVADVRVLGATAVIEAHSAETLKGVGDFARASGVWLRPIGRWLYTMPAYITSEAEITQITDVMKAWFLRA</sequence>
<feature type="binding site" evidence="9">
    <location>
        <position position="269"/>
    </location>
    <ligand>
        <name>substrate</name>
    </ligand>
</feature>
<keyword evidence="7 9" id="KW-0663">Pyridoxal phosphate</keyword>
<feature type="binding site" evidence="9">
    <location>
        <position position="303"/>
    </location>
    <ligand>
        <name>substrate</name>
    </ligand>
</feature>
<evidence type="ECO:0000313" key="11">
    <source>
        <dbReference type="Proteomes" id="UP001645039"/>
    </source>
</evidence>
<feature type="binding site" evidence="9">
    <location>
        <position position="44"/>
    </location>
    <ligand>
        <name>substrate</name>
    </ligand>
</feature>
<evidence type="ECO:0000256" key="7">
    <source>
        <dbReference type="ARBA" id="ARBA00022898"/>
    </source>
</evidence>
<dbReference type="InterPro" id="IPR015422">
    <property type="entry name" value="PyrdxlP-dep_Trfase_small"/>
</dbReference>
<keyword evidence="11" id="KW-1185">Reference proteome</keyword>
<dbReference type="SUPFAM" id="SSF53383">
    <property type="entry name" value="PLP-dependent transferases"/>
    <property type="match status" value="1"/>
</dbReference>
<feature type="modified residue" description="N6-(pyridoxal phosphate)lysine" evidence="9">
    <location>
        <position position="269"/>
    </location>
</feature>
<dbReference type="NCBIfam" id="NF004624">
    <property type="entry name" value="PRK05964.1"/>
    <property type="match status" value="1"/>
</dbReference>
<evidence type="ECO:0000256" key="8">
    <source>
        <dbReference type="ARBA" id="ARBA00048449"/>
    </source>
</evidence>
<comment type="subcellular location">
    <subcellularLocation>
        <location evidence="9">Cytoplasm</location>
    </subcellularLocation>
</comment>
<protein>
    <recommendedName>
        <fullName evidence="9">Adenosylmethionine-8-amino-7-oxononanoate aminotransferase</fullName>
        <ecNumber evidence="9">2.6.1.62</ecNumber>
    </recommendedName>
    <alternativeName>
        <fullName evidence="9">7,8-diamino-pelargonic acid aminotransferase</fullName>
        <shortName evidence="9">DAPA AT</shortName>
        <shortName evidence="9">DAPA aminotransferase</shortName>
    </alternativeName>
    <alternativeName>
        <fullName evidence="9">7,8-diaminononanoate synthase</fullName>
        <shortName evidence="9">DANS</shortName>
    </alternativeName>
    <alternativeName>
        <fullName evidence="9">Diaminopelargonic acid synthase</fullName>
    </alternativeName>
</protein>
<organism evidence="10 11">
    <name type="scientific">Halomonas casei</name>
    <dbReference type="NCBI Taxonomy" id="2742613"/>
    <lineage>
        <taxon>Bacteria</taxon>
        <taxon>Pseudomonadati</taxon>
        <taxon>Pseudomonadota</taxon>
        <taxon>Gammaproteobacteria</taxon>
        <taxon>Oceanospirillales</taxon>
        <taxon>Halomonadaceae</taxon>
        <taxon>Halomonas</taxon>
    </lineage>
</organism>
<evidence type="ECO:0000256" key="6">
    <source>
        <dbReference type="ARBA" id="ARBA00022756"/>
    </source>
</evidence>
<feature type="binding site" evidence="9">
    <location>
        <position position="137"/>
    </location>
    <ligand>
        <name>substrate</name>
    </ligand>
</feature>
<dbReference type="InterPro" id="IPR005814">
    <property type="entry name" value="Aminotrans_3"/>
</dbReference>
<keyword evidence="3 9" id="KW-0032">Aminotransferase</keyword>
<feature type="site" description="Participates in the substrate recognition with KAPA and in a stacking interaction with the adenine ring of SAM" evidence="9">
    <location>
        <position position="9"/>
    </location>
</feature>
<evidence type="ECO:0000256" key="9">
    <source>
        <dbReference type="HAMAP-Rule" id="MF_00834"/>
    </source>
</evidence>
<dbReference type="GO" id="GO:0004015">
    <property type="term" value="F:adenosylmethionine-8-amino-7-oxononanoate transaminase activity"/>
    <property type="evidence" value="ECO:0007669"/>
    <property type="project" value="UniProtKB-EC"/>
</dbReference>
<dbReference type="PANTHER" id="PTHR42684">
    <property type="entry name" value="ADENOSYLMETHIONINE-8-AMINO-7-OXONONANOATE AMINOTRANSFERASE"/>
    <property type="match status" value="1"/>
</dbReference>
<dbReference type="InterPro" id="IPR005815">
    <property type="entry name" value="BioA"/>
</dbReference>
<comment type="caution">
    <text evidence="10">The sequence shown here is derived from an EMBL/GenBank/DDBJ whole genome shotgun (WGS) entry which is preliminary data.</text>
</comment>
<dbReference type="Proteomes" id="UP001645039">
    <property type="component" value="Unassembled WGS sequence"/>
</dbReference>
<dbReference type="CDD" id="cd00610">
    <property type="entry name" value="OAT_like"/>
    <property type="match status" value="1"/>
</dbReference>
<evidence type="ECO:0000256" key="5">
    <source>
        <dbReference type="ARBA" id="ARBA00022691"/>
    </source>
</evidence>
<dbReference type="RefSeq" id="WP_096282091.1">
    <property type="nucleotide sequence ID" value="NZ_CBCSBM010000002.1"/>
</dbReference>
<comment type="function">
    <text evidence="9">Catalyzes the transfer of the alpha-amino group from S-adenosyl-L-methionine (SAM) to 7-keto-8-aminopelargonic acid (KAPA) to form 7,8-diaminopelargonic acid (DAPA). It is the only aminotransferase known to utilize SAM as an amino donor.</text>
</comment>
<comment type="similarity">
    <text evidence="9">Belongs to the class-III pyridoxal-phosphate-dependent aminotransferase family. BioA subfamily.</text>
</comment>
<accession>A0ABR9F024</accession>
<feature type="binding site" evidence="9">
    <location>
        <position position="390"/>
    </location>
    <ligand>
        <name>substrate</name>
    </ligand>
</feature>
<name>A0ABR9F024_9GAMM</name>
<keyword evidence="6 9" id="KW-0093">Biotin biosynthesis</keyword>
<dbReference type="PROSITE" id="PS00600">
    <property type="entry name" value="AA_TRANSFER_CLASS_3"/>
    <property type="match status" value="1"/>
</dbReference>
<dbReference type="Gene3D" id="3.40.640.10">
    <property type="entry name" value="Type I PLP-dependent aspartate aminotransferase-like (Major domain)"/>
    <property type="match status" value="1"/>
</dbReference>
<dbReference type="EMBL" id="RRZD01000005">
    <property type="protein sequence ID" value="MBE0399824.1"/>
    <property type="molecule type" value="Genomic_DNA"/>
</dbReference>
<keyword evidence="9" id="KW-0963">Cytoplasm</keyword>
<dbReference type="InterPro" id="IPR015424">
    <property type="entry name" value="PyrdxlP-dep_Trfase"/>
</dbReference>
<evidence type="ECO:0000256" key="1">
    <source>
        <dbReference type="ARBA" id="ARBA00001933"/>
    </source>
</evidence>
<reference evidence="10 11" key="1">
    <citation type="submission" date="2020-07" db="EMBL/GenBank/DDBJ databases">
        <title>Halophilic bacteria isolated from french cheeses.</title>
        <authorList>
            <person name="Kothe C.I."/>
            <person name="Farah-Kraiem B."/>
            <person name="Renault P."/>
            <person name="Dridi B."/>
        </authorList>
    </citation>
    <scope>NUCLEOTIDE SEQUENCE [LARGE SCALE GENOMIC DNA]</scope>
    <source>
        <strain evidence="10 11">FME1</strain>
    </source>
</reference>
<evidence type="ECO:0000256" key="3">
    <source>
        <dbReference type="ARBA" id="ARBA00022576"/>
    </source>
</evidence>
<gene>
    <name evidence="9 10" type="primary">bioA</name>
    <name evidence="10" type="ORF">EI168_06815</name>
</gene>
<keyword evidence="4 9" id="KW-0808">Transferase</keyword>
<dbReference type="HAMAP" id="MF_00834">
    <property type="entry name" value="BioA"/>
    <property type="match status" value="1"/>
</dbReference>
<dbReference type="NCBIfam" id="TIGR00508">
    <property type="entry name" value="bioA"/>
    <property type="match status" value="1"/>
</dbReference>